<evidence type="ECO:0000313" key="1">
    <source>
        <dbReference type="EMBL" id="PIT96494.1"/>
    </source>
</evidence>
<comment type="caution">
    <text evidence="1">The sequence shown here is derived from an EMBL/GenBank/DDBJ whole genome shotgun (WGS) entry which is preliminary data.</text>
</comment>
<organism evidence="1 2">
    <name type="scientific">Candidatus Falkowbacteria bacterium CG10_big_fil_rev_8_21_14_0_10_37_14</name>
    <dbReference type="NCBI Taxonomy" id="1974561"/>
    <lineage>
        <taxon>Bacteria</taxon>
        <taxon>Candidatus Falkowiibacteriota</taxon>
    </lineage>
</organism>
<dbReference type="AlphaFoldDB" id="A0A2M6WUN3"/>
<dbReference type="Proteomes" id="UP000228533">
    <property type="component" value="Unassembled WGS sequence"/>
</dbReference>
<proteinExistence type="predicted"/>
<sequence length="117" mass="13530">MKAATKKTKVVSSGRDYTKYEFNGNVYGKGRLVLAVINNFVTQNPNVSLTMMKTIFDKNIVSISKKDKESKRRFFTKELIKIGNKKNIMVTNQWSKDNISEFIKFVRKNLKENIVVC</sequence>
<reference evidence="2" key="1">
    <citation type="submission" date="2017-09" db="EMBL/GenBank/DDBJ databases">
        <title>Depth-based differentiation of microbial function through sediment-hosted aquifers and enrichment of novel symbionts in the deep terrestrial subsurface.</title>
        <authorList>
            <person name="Probst A.J."/>
            <person name="Ladd B."/>
            <person name="Jarett J.K."/>
            <person name="Geller-Mcgrath D.E."/>
            <person name="Sieber C.M.K."/>
            <person name="Emerson J.B."/>
            <person name="Anantharaman K."/>
            <person name="Thomas B.C."/>
            <person name="Malmstrom R."/>
            <person name="Stieglmeier M."/>
            <person name="Klingl A."/>
            <person name="Woyke T."/>
            <person name="Ryan C.M."/>
            <person name="Banfield J.F."/>
        </authorList>
    </citation>
    <scope>NUCLEOTIDE SEQUENCE [LARGE SCALE GENOMIC DNA]</scope>
</reference>
<accession>A0A2M6WUN3</accession>
<gene>
    <name evidence="1" type="ORF">COT94_00090</name>
</gene>
<dbReference type="EMBL" id="PFAM01000002">
    <property type="protein sequence ID" value="PIT96494.1"/>
    <property type="molecule type" value="Genomic_DNA"/>
</dbReference>
<evidence type="ECO:0000313" key="2">
    <source>
        <dbReference type="Proteomes" id="UP000228533"/>
    </source>
</evidence>
<name>A0A2M6WUN3_9BACT</name>
<protein>
    <submittedName>
        <fullName evidence="1">Uncharacterized protein</fullName>
    </submittedName>
</protein>